<organism evidence="1 2">
    <name type="scientific">Melia azedarach</name>
    <name type="common">Chinaberry tree</name>
    <dbReference type="NCBI Taxonomy" id="155640"/>
    <lineage>
        <taxon>Eukaryota</taxon>
        <taxon>Viridiplantae</taxon>
        <taxon>Streptophyta</taxon>
        <taxon>Embryophyta</taxon>
        <taxon>Tracheophyta</taxon>
        <taxon>Spermatophyta</taxon>
        <taxon>Magnoliopsida</taxon>
        <taxon>eudicotyledons</taxon>
        <taxon>Gunneridae</taxon>
        <taxon>Pentapetalae</taxon>
        <taxon>rosids</taxon>
        <taxon>malvids</taxon>
        <taxon>Sapindales</taxon>
        <taxon>Meliaceae</taxon>
        <taxon>Melia</taxon>
    </lineage>
</organism>
<name>A0ACC1X0D9_MELAZ</name>
<proteinExistence type="predicted"/>
<reference evidence="1 2" key="1">
    <citation type="journal article" date="2023" name="Science">
        <title>Complex scaffold remodeling in plant triterpene biosynthesis.</title>
        <authorList>
            <person name="De La Pena R."/>
            <person name="Hodgson H."/>
            <person name="Liu J.C."/>
            <person name="Stephenson M.J."/>
            <person name="Martin A.C."/>
            <person name="Owen C."/>
            <person name="Harkess A."/>
            <person name="Leebens-Mack J."/>
            <person name="Jimenez L.E."/>
            <person name="Osbourn A."/>
            <person name="Sattely E.S."/>
        </authorList>
    </citation>
    <scope>NUCLEOTIDE SEQUENCE [LARGE SCALE GENOMIC DNA]</scope>
    <source>
        <strain evidence="2">cv. JPN11</strain>
        <tissue evidence="1">Leaf</tissue>
    </source>
</reference>
<accession>A0ACC1X0D9</accession>
<evidence type="ECO:0000313" key="2">
    <source>
        <dbReference type="Proteomes" id="UP001164539"/>
    </source>
</evidence>
<keyword evidence="2" id="KW-1185">Reference proteome</keyword>
<dbReference type="Proteomes" id="UP001164539">
    <property type="component" value="Chromosome 12"/>
</dbReference>
<evidence type="ECO:0000313" key="1">
    <source>
        <dbReference type="EMBL" id="KAJ4704920.1"/>
    </source>
</evidence>
<sequence length="336" mass="38685">MAIEEESGLVQWGLRFFECDPYLHSGYHGDIIQHDVNDMYHGQYFRNNDDAESNDVESDEIIARTLQEEFSQLAIEEASQYSNTGGEQLQESVQDHDWNCSSTNNDSSEFEVGQDEYDDRGPSCSSSSPGGDEDSCSLELTDEYALDDEVGKRLNQLIAIPHVPRINGEIPPIDEAISDHERLLNRLQLYGFDEHKVQGDGNCQFRALSDQLYNTPENHKSVRRQIVTQLKSHPEMYEGYVPMEYSDYLRKMSKSGEWGDHVTLQAAADWFCVKIIVITSFKDTCYIEILPNVKKAKEVICLSFWAEVHYNSIYSQGEIPSSREYKRKKRWWNFGN</sequence>
<gene>
    <name evidence="1" type="ORF">OWV82_021763</name>
</gene>
<comment type="caution">
    <text evidence="1">The sequence shown here is derived from an EMBL/GenBank/DDBJ whole genome shotgun (WGS) entry which is preliminary data.</text>
</comment>
<dbReference type="EMBL" id="CM051405">
    <property type="protein sequence ID" value="KAJ4704920.1"/>
    <property type="molecule type" value="Genomic_DNA"/>
</dbReference>
<protein>
    <submittedName>
        <fullName evidence="1">OTU domain-containing</fullName>
    </submittedName>
</protein>